<dbReference type="Pfam" id="PF03972">
    <property type="entry name" value="MmgE_PrpD_N"/>
    <property type="match status" value="1"/>
</dbReference>
<accession>A0A650GEA3</accession>
<dbReference type="EMBL" id="CP018889">
    <property type="protein sequence ID" value="QGX04149.1"/>
    <property type="molecule type" value="Genomic_DNA"/>
</dbReference>
<evidence type="ECO:0000256" key="1">
    <source>
        <dbReference type="ARBA" id="ARBA00006174"/>
    </source>
</evidence>
<dbReference type="OrthoDB" id="9797528at2"/>
<dbReference type="SUPFAM" id="SSF103378">
    <property type="entry name" value="2-methylcitrate dehydratase PrpD"/>
    <property type="match status" value="1"/>
</dbReference>
<gene>
    <name evidence="3" type="ORF">BLE401_18820</name>
</gene>
<dbReference type="PANTHER" id="PTHR16943">
    <property type="entry name" value="2-METHYLCITRATE DEHYDRATASE-RELATED"/>
    <property type="match status" value="1"/>
</dbReference>
<dbReference type="InterPro" id="IPR045336">
    <property type="entry name" value="MmgE_PrpD_N"/>
</dbReference>
<dbReference type="InterPro" id="IPR042183">
    <property type="entry name" value="MmgE/PrpD_sf_1"/>
</dbReference>
<dbReference type="InterPro" id="IPR005656">
    <property type="entry name" value="MmgE_PrpD"/>
</dbReference>
<sequence length="113" mass="12495">MPNGIKVSGTSYDLDPVQGAFNIGAMIRWLDFNNTWSTAEWGHPSDNLGGILAVADYLSCKAVASGKPAFSRSHALAWECRLRRSSGASGLRFQVQSYSLYRLKFLIINHQQC</sequence>
<organism evidence="3 4">
    <name type="scientific">Beggiatoa leptomitoformis</name>
    <dbReference type="NCBI Taxonomy" id="288004"/>
    <lineage>
        <taxon>Bacteria</taxon>
        <taxon>Pseudomonadati</taxon>
        <taxon>Pseudomonadota</taxon>
        <taxon>Gammaproteobacteria</taxon>
        <taxon>Thiotrichales</taxon>
        <taxon>Thiotrichaceae</taxon>
        <taxon>Beggiatoa</taxon>
    </lineage>
</organism>
<comment type="similarity">
    <text evidence="1">Belongs to the PrpD family.</text>
</comment>
<dbReference type="Gene3D" id="1.10.4100.10">
    <property type="entry name" value="2-methylcitrate dehydratase PrpD"/>
    <property type="match status" value="1"/>
</dbReference>
<feature type="domain" description="MmgE/PrpD N-terminal" evidence="2">
    <location>
        <begin position="2"/>
        <end position="80"/>
    </location>
</feature>
<proteinExistence type="inferred from homology"/>
<keyword evidence="4" id="KW-1185">Reference proteome</keyword>
<reference evidence="4" key="1">
    <citation type="submission" date="2016-12" db="EMBL/GenBank/DDBJ databases">
        <title>Complete Genome Sequence of Beggiatoa leptomitiformis D-401.</title>
        <authorList>
            <person name="Fomenkov A."/>
            <person name="Vincze T."/>
            <person name="Grabovich M."/>
            <person name="Anton B.P."/>
            <person name="Dubinina G."/>
            <person name="Orlova M."/>
            <person name="Belousova E."/>
            <person name="Roberts R.J."/>
        </authorList>
    </citation>
    <scope>NUCLEOTIDE SEQUENCE [LARGE SCALE GENOMIC DNA]</scope>
    <source>
        <strain evidence="4">D-401</strain>
    </source>
</reference>
<dbReference type="Proteomes" id="UP000234271">
    <property type="component" value="Chromosome"/>
</dbReference>
<evidence type="ECO:0000259" key="2">
    <source>
        <dbReference type="Pfam" id="PF03972"/>
    </source>
</evidence>
<evidence type="ECO:0000313" key="4">
    <source>
        <dbReference type="Proteomes" id="UP000234271"/>
    </source>
</evidence>
<dbReference type="PANTHER" id="PTHR16943:SF8">
    <property type="entry name" value="2-METHYLCITRATE DEHYDRATASE"/>
    <property type="match status" value="1"/>
</dbReference>
<protein>
    <recommendedName>
        <fullName evidence="2">MmgE/PrpD N-terminal domain-containing protein</fullName>
    </recommendedName>
</protein>
<dbReference type="GO" id="GO:0016829">
    <property type="term" value="F:lyase activity"/>
    <property type="evidence" value="ECO:0007669"/>
    <property type="project" value="InterPro"/>
</dbReference>
<dbReference type="InterPro" id="IPR036148">
    <property type="entry name" value="MmgE/PrpD_sf"/>
</dbReference>
<name>A0A650GEA3_9GAMM</name>
<evidence type="ECO:0000313" key="3">
    <source>
        <dbReference type="EMBL" id="QGX04149.1"/>
    </source>
</evidence>
<dbReference type="AlphaFoldDB" id="A0A650GEA3"/>
<dbReference type="KEGG" id="blep:AL038_18030"/>